<sequence length="89" mass="10232">MDELKNKIKELFKSEDMDLFIGYEEGTQTPRPCFAASAEEAGKLIFNDKCTGNLAVYLTRKDLVEVRKQGFSHHTIPSKAYPVYWQKTN</sequence>
<evidence type="ECO:0000313" key="1">
    <source>
        <dbReference type="EMBL" id="KAA6310059.1"/>
    </source>
</evidence>
<protein>
    <submittedName>
        <fullName evidence="1">Uncharacterized protein</fullName>
    </submittedName>
</protein>
<reference evidence="1" key="1">
    <citation type="submission" date="2019-03" db="EMBL/GenBank/DDBJ databases">
        <title>Single cell metagenomics reveals metabolic interactions within the superorganism composed of flagellate Streblomastix strix and complex community of Bacteroidetes bacteria on its surface.</title>
        <authorList>
            <person name="Treitli S.C."/>
            <person name="Kolisko M."/>
            <person name="Husnik F."/>
            <person name="Keeling P."/>
            <person name="Hampl V."/>
        </authorList>
    </citation>
    <scope>NUCLEOTIDE SEQUENCE</scope>
    <source>
        <strain evidence="1">STM</strain>
    </source>
</reference>
<gene>
    <name evidence="1" type="ORF">EZS27_038569</name>
</gene>
<name>A0A5J4PND9_9ZZZZ</name>
<organism evidence="1">
    <name type="scientific">termite gut metagenome</name>
    <dbReference type="NCBI Taxonomy" id="433724"/>
    <lineage>
        <taxon>unclassified sequences</taxon>
        <taxon>metagenomes</taxon>
        <taxon>organismal metagenomes</taxon>
    </lineage>
</organism>
<comment type="caution">
    <text evidence="1">The sequence shown here is derived from an EMBL/GenBank/DDBJ whole genome shotgun (WGS) entry which is preliminary data.</text>
</comment>
<dbReference type="AlphaFoldDB" id="A0A5J4PND9"/>
<proteinExistence type="predicted"/>
<dbReference type="EMBL" id="SNRY01007622">
    <property type="protein sequence ID" value="KAA6310059.1"/>
    <property type="molecule type" value="Genomic_DNA"/>
</dbReference>
<accession>A0A5J4PND9</accession>